<dbReference type="GO" id="GO:0005634">
    <property type="term" value="C:nucleus"/>
    <property type="evidence" value="ECO:0007669"/>
    <property type="project" value="UniProtKB-SubCell"/>
</dbReference>
<reference evidence="5" key="2">
    <citation type="submission" date="2022-01" db="EMBL/GenBank/DDBJ databases">
        <authorList>
            <person name="Hirooka S."/>
            <person name="Miyagishima S.Y."/>
        </authorList>
    </citation>
    <scope>NUCLEOTIDE SEQUENCE</scope>
    <source>
        <strain evidence="5">NBRC 102759</strain>
    </source>
</reference>
<evidence type="ECO:0000313" key="5">
    <source>
        <dbReference type="EMBL" id="GJQ15661.1"/>
    </source>
</evidence>
<dbReference type="InterPro" id="IPR052324">
    <property type="entry name" value="NFATC2-Int_DNA_Repair"/>
</dbReference>
<evidence type="ECO:0000256" key="1">
    <source>
        <dbReference type="ARBA" id="ARBA00004123"/>
    </source>
</evidence>
<feature type="region of interest" description="Disordered" evidence="3">
    <location>
        <begin position="20"/>
        <end position="64"/>
    </location>
</feature>
<dbReference type="SUPFAM" id="SSF54236">
    <property type="entry name" value="Ubiquitin-like"/>
    <property type="match status" value="1"/>
</dbReference>
<gene>
    <name evidence="5" type="ORF">GpartN1_g7452.t1</name>
</gene>
<feature type="compositionally biased region" description="Basic and acidic residues" evidence="3">
    <location>
        <begin position="35"/>
        <end position="44"/>
    </location>
</feature>
<feature type="compositionally biased region" description="Low complexity" evidence="3">
    <location>
        <begin position="22"/>
        <end position="32"/>
    </location>
</feature>
<dbReference type="AlphaFoldDB" id="A0A9C7Q5Z2"/>
<organism evidence="5 6">
    <name type="scientific">Galdieria partita</name>
    <dbReference type="NCBI Taxonomy" id="83374"/>
    <lineage>
        <taxon>Eukaryota</taxon>
        <taxon>Rhodophyta</taxon>
        <taxon>Bangiophyceae</taxon>
        <taxon>Galdieriales</taxon>
        <taxon>Galdieriaceae</taxon>
        <taxon>Galdieria</taxon>
    </lineage>
</organism>
<accession>A0A9C7Q5Z2</accession>
<sequence>MESHEDDIFFLPRKFDDVVLPSSLSSSSSSSSEIEDVRPSEVRKRTNTSAPCVNPNRRSRGKRSLTEDSTYFEDNCSEDVLERSSKLHEFEGLLSKLEEGRRRLKLFDEVEGPPCDSTNNTAHLISTDSQDLGNVIVKLQSDSFKEVFCIRRNTTMKTLLMACCKRWGLSECNTQLYFDGRIVSSDSTPESLELENEDVIDVVVCN</sequence>
<comment type="subcellular location">
    <subcellularLocation>
        <location evidence="1">Nucleus</location>
    </subcellularLocation>
</comment>
<dbReference type="Gene3D" id="3.10.20.90">
    <property type="entry name" value="Phosphatidylinositol 3-kinase Catalytic Subunit, Chain A, domain 1"/>
    <property type="match status" value="1"/>
</dbReference>
<evidence type="ECO:0000259" key="4">
    <source>
        <dbReference type="Pfam" id="PF11976"/>
    </source>
</evidence>
<dbReference type="EMBL" id="BQMJ01000072">
    <property type="protein sequence ID" value="GJQ15661.1"/>
    <property type="molecule type" value="Genomic_DNA"/>
</dbReference>
<keyword evidence="2" id="KW-0539">Nucleus</keyword>
<evidence type="ECO:0000256" key="3">
    <source>
        <dbReference type="SAM" id="MobiDB-lite"/>
    </source>
</evidence>
<dbReference type="GO" id="GO:0045944">
    <property type="term" value="P:positive regulation of transcription by RNA polymerase II"/>
    <property type="evidence" value="ECO:0007669"/>
    <property type="project" value="TreeGrafter"/>
</dbReference>
<dbReference type="Proteomes" id="UP001061958">
    <property type="component" value="Unassembled WGS sequence"/>
</dbReference>
<evidence type="ECO:0000256" key="2">
    <source>
        <dbReference type="ARBA" id="ARBA00023242"/>
    </source>
</evidence>
<keyword evidence="6" id="KW-1185">Reference proteome</keyword>
<dbReference type="InterPro" id="IPR029071">
    <property type="entry name" value="Ubiquitin-like_domsf"/>
</dbReference>
<proteinExistence type="predicted"/>
<reference evidence="5" key="1">
    <citation type="journal article" date="2022" name="Proc. Natl. Acad. Sci. U.S.A.">
        <title>Life cycle and functional genomics of the unicellular red alga Galdieria for elucidating algal and plant evolution and industrial use.</title>
        <authorList>
            <person name="Hirooka S."/>
            <person name="Itabashi T."/>
            <person name="Ichinose T.M."/>
            <person name="Onuma R."/>
            <person name="Fujiwara T."/>
            <person name="Yamashita S."/>
            <person name="Jong L.W."/>
            <person name="Tomita R."/>
            <person name="Iwane A.H."/>
            <person name="Miyagishima S.Y."/>
        </authorList>
    </citation>
    <scope>NUCLEOTIDE SEQUENCE</scope>
    <source>
        <strain evidence="5">NBRC 102759</strain>
    </source>
</reference>
<dbReference type="InterPro" id="IPR022617">
    <property type="entry name" value="Rad60/SUMO-like_dom"/>
</dbReference>
<dbReference type="OrthoDB" id="442921at2759"/>
<dbReference type="PANTHER" id="PTHR47187:SF1">
    <property type="entry name" value="NFATC2-INTERACTING PROTEIN"/>
    <property type="match status" value="1"/>
</dbReference>
<dbReference type="CDD" id="cd01763">
    <property type="entry name" value="Ubl_SUMO_like"/>
    <property type="match status" value="1"/>
</dbReference>
<name>A0A9C7Q5Z2_9RHOD</name>
<evidence type="ECO:0000313" key="6">
    <source>
        <dbReference type="Proteomes" id="UP001061958"/>
    </source>
</evidence>
<protein>
    <recommendedName>
        <fullName evidence="4">Rad60/SUMO-like domain-containing protein</fullName>
    </recommendedName>
</protein>
<comment type="caution">
    <text evidence="5">The sequence shown here is derived from an EMBL/GenBank/DDBJ whole genome shotgun (WGS) entry which is preliminary data.</text>
</comment>
<dbReference type="Pfam" id="PF11976">
    <property type="entry name" value="Rad60-SLD"/>
    <property type="match status" value="1"/>
</dbReference>
<dbReference type="PANTHER" id="PTHR47187">
    <property type="entry name" value="NFATC2-INTERACTING PROTEIN"/>
    <property type="match status" value="1"/>
</dbReference>
<feature type="domain" description="Rad60/SUMO-like" evidence="4">
    <location>
        <begin position="137"/>
        <end position="204"/>
    </location>
</feature>